<dbReference type="Proteomes" id="UP000003438">
    <property type="component" value="Unassembled WGS sequence"/>
</dbReference>
<dbReference type="EMBL" id="ACBY02000054">
    <property type="protein sequence ID" value="EFB74877.1"/>
    <property type="molecule type" value="Genomic_DNA"/>
</dbReference>
<name>D1PR30_9FIRM</name>
<evidence type="ECO:0000313" key="2">
    <source>
        <dbReference type="Proteomes" id="UP000003438"/>
    </source>
</evidence>
<protein>
    <submittedName>
        <fullName evidence="1">Uncharacterized protein</fullName>
    </submittedName>
</protein>
<dbReference type="HOGENOM" id="CLU_2810847_0_0_9"/>
<proteinExistence type="predicted"/>
<keyword evidence="2" id="KW-1185">Reference proteome</keyword>
<evidence type="ECO:0000313" key="1">
    <source>
        <dbReference type="EMBL" id="EFB74877.1"/>
    </source>
</evidence>
<organism evidence="1 2">
    <name type="scientific">Subdoligranulum variabile DSM 15176</name>
    <dbReference type="NCBI Taxonomy" id="411471"/>
    <lineage>
        <taxon>Bacteria</taxon>
        <taxon>Bacillati</taxon>
        <taxon>Bacillota</taxon>
        <taxon>Clostridia</taxon>
        <taxon>Eubacteriales</taxon>
        <taxon>Oscillospiraceae</taxon>
        <taxon>Subdoligranulum</taxon>
    </lineage>
</organism>
<comment type="caution">
    <text evidence="1">The sequence shown here is derived from an EMBL/GenBank/DDBJ whole genome shotgun (WGS) entry which is preliminary data.</text>
</comment>
<sequence>MPRVCGLSDNRSLQETPHYLYCTRRWAIVSREKLPGRHFLQPHTCQKYHGVFGQPAACLRCPRTGTL</sequence>
<accession>D1PR30</accession>
<dbReference type="STRING" id="411471.SUBVAR_06857"/>
<dbReference type="AlphaFoldDB" id="D1PR30"/>
<gene>
    <name evidence="1" type="ORF">SUBVAR_06857</name>
</gene>
<reference evidence="1" key="1">
    <citation type="submission" date="2009-12" db="EMBL/GenBank/DDBJ databases">
        <authorList>
            <person name="Weinstock G."/>
            <person name="Sodergren E."/>
            <person name="Clifton S."/>
            <person name="Fulton L."/>
            <person name="Fulton B."/>
            <person name="Courtney L."/>
            <person name="Fronick C."/>
            <person name="Harrison M."/>
            <person name="Strong C."/>
            <person name="Farmer C."/>
            <person name="Delahaunty K."/>
            <person name="Markovic C."/>
            <person name="Hall O."/>
            <person name="Minx P."/>
            <person name="Tomlinson C."/>
            <person name="Mitreva M."/>
            <person name="Nelson J."/>
            <person name="Hou S."/>
            <person name="Wollam A."/>
            <person name="Pepin K.H."/>
            <person name="Johnson M."/>
            <person name="Bhonagiri V."/>
            <person name="Nash W.E."/>
            <person name="Warren W."/>
            <person name="Chinwalla A."/>
            <person name="Mardis E.R."/>
            <person name="Wilson R.K."/>
        </authorList>
    </citation>
    <scope>NUCLEOTIDE SEQUENCE [LARGE SCALE GENOMIC DNA]</scope>
    <source>
        <strain evidence="1">DSM 15176</strain>
    </source>
</reference>